<proteinExistence type="predicted"/>
<dbReference type="GO" id="GO:0035613">
    <property type="term" value="F:RNA stem-loop binding"/>
    <property type="evidence" value="ECO:0007669"/>
    <property type="project" value="TreeGrafter"/>
</dbReference>
<keyword evidence="4" id="KW-0255">Endonuclease</keyword>
<feature type="non-terminal residue" evidence="10">
    <location>
        <position position="76"/>
    </location>
</feature>
<dbReference type="GO" id="GO:0003964">
    <property type="term" value="F:RNA-directed DNA polymerase activity"/>
    <property type="evidence" value="ECO:0007669"/>
    <property type="project" value="UniProtKB-KW"/>
</dbReference>
<evidence type="ECO:0000256" key="3">
    <source>
        <dbReference type="ARBA" id="ARBA00022722"/>
    </source>
</evidence>
<dbReference type="AlphaFoldDB" id="A0A851TM60"/>
<dbReference type="SUPFAM" id="SSF53098">
    <property type="entry name" value="Ribonuclease H-like"/>
    <property type="match status" value="1"/>
</dbReference>
<dbReference type="Gene3D" id="3.30.420.10">
    <property type="entry name" value="Ribonuclease H-like superfamily/Ribonuclease H"/>
    <property type="match status" value="1"/>
</dbReference>
<keyword evidence="2" id="KW-0548">Nucleotidyltransferase</keyword>
<organism evidence="10 11">
    <name type="scientific">Nothocercus nigrocapillus</name>
    <dbReference type="NCBI Taxonomy" id="1977171"/>
    <lineage>
        <taxon>Eukaryota</taxon>
        <taxon>Metazoa</taxon>
        <taxon>Chordata</taxon>
        <taxon>Craniata</taxon>
        <taxon>Vertebrata</taxon>
        <taxon>Euteleostomi</taxon>
        <taxon>Archelosauria</taxon>
        <taxon>Archosauria</taxon>
        <taxon>Dinosauria</taxon>
        <taxon>Saurischia</taxon>
        <taxon>Theropoda</taxon>
        <taxon>Coelurosauria</taxon>
        <taxon>Aves</taxon>
        <taxon>Palaeognathae</taxon>
        <taxon>Tinamiformes</taxon>
        <taxon>Tinamidae</taxon>
        <taxon>Nothocercus</taxon>
    </lineage>
</organism>
<dbReference type="GO" id="GO:0015074">
    <property type="term" value="P:DNA integration"/>
    <property type="evidence" value="ECO:0007669"/>
    <property type="project" value="InterPro"/>
</dbReference>
<keyword evidence="7" id="KW-0695">RNA-directed DNA polymerase</keyword>
<reference evidence="11" key="1">
    <citation type="submission" date="2023-07" db="EMBL/GenBank/DDBJ databases">
        <title>Bird 10,000 Genomes (B10K) Project - Family phase.</title>
        <authorList>
            <person name="Zhang G."/>
        </authorList>
    </citation>
    <scope>NUCLEOTIDE SEQUENCE [LARGE SCALE GENOMIC DNA]</scope>
</reference>
<keyword evidence="6" id="KW-0862">Zinc</keyword>
<evidence type="ECO:0000256" key="2">
    <source>
        <dbReference type="ARBA" id="ARBA00022695"/>
    </source>
</evidence>
<dbReference type="InterPro" id="IPR012337">
    <property type="entry name" value="RNaseH-like_sf"/>
</dbReference>
<dbReference type="PROSITE" id="PS50994">
    <property type="entry name" value="INTEGRASE"/>
    <property type="match status" value="1"/>
</dbReference>
<evidence type="ECO:0000259" key="9">
    <source>
        <dbReference type="PROSITE" id="PS50994"/>
    </source>
</evidence>
<evidence type="ECO:0000256" key="7">
    <source>
        <dbReference type="ARBA" id="ARBA00022918"/>
    </source>
</evidence>
<feature type="non-terminal residue" evidence="10">
    <location>
        <position position="1"/>
    </location>
</feature>
<dbReference type="InterPro" id="IPR036397">
    <property type="entry name" value="RNaseH_sf"/>
</dbReference>
<protein>
    <submittedName>
        <fullName evidence="10">POK7 protein</fullName>
    </submittedName>
</protein>
<dbReference type="GO" id="GO:0016787">
    <property type="term" value="F:hydrolase activity"/>
    <property type="evidence" value="ECO:0007669"/>
    <property type="project" value="UniProtKB-KW"/>
</dbReference>
<dbReference type="PANTHER" id="PTHR41694:SF4">
    <property type="entry name" value="ENDOGENOUS RETROVIRUS GROUP K MEMBER 10 POL PROTEIN-RELATED"/>
    <property type="match status" value="1"/>
</dbReference>
<evidence type="ECO:0000313" key="10">
    <source>
        <dbReference type="EMBL" id="NXD17727.1"/>
    </source>
</evidence>
<evidence type="ECO:0000313" key="11">
    <source>
        <dbReference type="Proteomes" id="UP000661971"/>
    </source>
</evidence>
<keyword evidence="3" id="KW-0540">Nuclease</keyword>
<feature type="domain" description="Integrase catalytic" evidence="9">
    <location>
        <begin position="1"/>
        <end position="72"/>
    </location>
</feature>
<evidence type="ECO:0000256" key="4">
    <source>
        <dbReference type="ARBA" id="ARBA00022759"/>
    </source>
</evidence>
<keyword evidence="8" id="KW-0511">Multifunctional enzyme</keyword>
<evidence type="ECO:0000256" key="1">
    <source>
        <dbReference type="ARBA" id="ARBA00022679"/>
    </source>
</evidence>
<keyword evidence="11" id="KW-1185">Reference proteome</keyword>
<evidence type="ECO:0000256" key="8">
    <source>
        <dbReference type="ARBA" id="ARBA00023268"/>
    </source>
</evidence>
<keyword evidence="1" id="KW-0808">Transferase</keyword>
<keyword evidence="5" id="KW-0378">Hydrolase</keyword>
<dbReference type="GO" id="GO:0004519">
    <property type="term" value="F:endonuclease activity"/>
    <property type="evidence" value="ECO:0007669"/>
    <property type="project" value="UniProtKB-KW"/>
</dbReference>
<dbReference type="PANTHER" id="PTHR41694">
    <property type="entry name" value="ENDOGENOUS RETROVIRUS GROUP K MEMBER POL PROTEIN"/>
    <property type="match status" value="1"/>
</dbReference>
<name>A0A851TM60_9AVES</name>
<sequence length="76" mass="8681">VRHITGIPHYPTGQAIVERAHKTLKDMLQKQKRGREKDSPQNRLNKALYVLNFLNRMNTEGDTPVAQHFCAGGVER</sequence>
<accession>A0A851TM60</accession>
<dbReference type="Proteomes" id="UP000661971">
    <property type="component" value="Unassembled WGS sequence"/>
</dbReference>
<dbReference type="InterPro" id="IPR001584">
    <property type="entry name" value="Integrase_cat-core"/>
</dbReference>
<dbReference type="EMBL" id="WBNA01000567">
    <property type="protein sequence ID" value="NXD17727.1"/>
    <property type="molecule type" value="Genomic_DNA"/>
</dbReference>
<comment type="caution">
    <text evidence="10">The sequence shown here is derived from an EMBL/GenBank/DDBJ whole genome shotgun (WGS) entry which is preliminary data.</text>
</comment>
<evidence type="ECO:0000256" key="6">
    <source>
        <dbReference type="ARBA" id="ARBA00022833"/>
    </source>
</evidence>
<gene>
    <name evidence="10" type="primary">Ervk7</name>
    <name evidence="10" type="ORF">NOTNIG_R14825</name>
</gene>
<evidence type="ECO:0000256" key="5">
    <source>
        <dbReference type="ARBA" id="ARBA00022801"/>
    </source>
</evidence>